<reference evidence="5 6" key="1">
    <citation type="submission" date="2021-04" db="EMBL/GenBank/DDBJ databases">
        <title>The genome sequence of Ideonella sp. 3Y2.</title>
        <authorList>
            <person name="Liu Y."/>
        </authorList>
    </citation>
    <scope>NUCLEOTIDE SEQUENCE [LARGE SCALE GENOMIC DNA]</scope>
    <source>
        <strain evidence="5 6">3Y2</strain>
    </source>
</reference>
<evidence type="ECO:0000256" key="4">
    <source>
        <dbReference type="SAM" id="SignalP"/>
    </source>
</evidence>
<feature type="compositionally biased region" description="Low complexity" evidence="2">
    <location>
        <begin position="344"/>
        <end position="356"/>
    </location>
</feature>
<protein>
    <submittedName>
        <fullName evidence="5">Uncharacterized protein</fullName>
    </submittedName>
</protein>
<keyword evidence="6" id="KW-1185">Reference proteome</keyword>
<organism evidence="5 6">
    <name type="scientific">Ideonella alba</name>
    <dbReference type="NCBI Taxonomy" id="2824118"/>
    <lineage>
        <taxon>Bacteria</taxon>
        <taxon>Pseudomonadati</taxon>
        <taxon>Pseudomonadota</taxon>
        <taxon>Betaproteobacteria</taxon>
        <taxon>Burkholderiales</taxon>
        <taxon>Sphaerotilaceae</taxon>
        <taxon>Ideonella</taxon>
    </lineage>
</organism>
<dbReference type="Proteomes" id="UP000676246">
    <property type="component" value="Unassembled WGS sequence"/>
</dbReference>
<dbReference type="AlphaFoldDB" id="A0A941BLJ6"/>
<evidence type="ECO:0000313" key="6">
    <source>
        <dbReference type="Proteomes" id="UP000676246"/>
    </source>
</evidence>
<name>A0A941BLJ6_9BURK</name>
<keyword evidence="3" id="KW-1133">Transmembrane helix</keyword>
<feature type="signal peptide" evidence="4">
    <location>
        <begin position="1"/>
        <end position="23"/>
    </location>
</feature>
<feature type="region of interest" description="Disordered" evidence="2">
    <location>
        <begin position="322"/>
        <end position="362"/>
    </location>
</feature>
<evidence type="ECO:0000313" key="5">
    <source>
        <dbReference type="EMBL" id="MBQ0931264.1"/>
    </source>
</evidence>
<gene>
    <name evidence="5" type="ORF">KAK03_12275</name>
</gene>
<proteinExistence type="predicted"/>
<sequence length="617" mass="66169">MALPRATLVIALAASVAPLGAHAVGFGRVTPSGVLGQPLSLLVPIRLDQGEQLYAECIHAEVTAGDSLLVSSQVRVSVTPTANPAEWNARITTTVPLLEPVVEVAVSAGCERRFMRRFTALLDPPLMALSSPALPSAGLSERPRSSDADLLAPRSRPVRSPDAVVRRERAASTAPRAEAPRASLKSAPKVAPAPAAAARANAEAGERQVARLLLDVGSGPRLRMDIEDPVFMPAGSASAASGAGEALDSESERLRLLEKTLADLKQEANAYRRTETGLKARLAESEGRSRLVPWLVGLLVLAGGLVGWLLWRQRGQSTTERADAGASLLPESNKSDTPWWGDGAAPSVAAAPAPQAEPDEGEHTGARVVVDFDGPASAPAAYERTQPFTAPMLADAQSSIVDGQSPAREVSVEELLDLEQQADFFIALGQEDAAVDLLMSHLRGTGGQSPLPYTKLLEIYRRQGDRTAYERIRARFNRRFNAYAPDWDQGPQHGRTLEEYPEVVQRLQGLWSSPLNAMAVLEAMLFRNDELQELFDLPAYKDVLLLYSLARDLYQQEGVTAADVDLLLPIGDDAAFAASAPAPHNDGVAQGRDDAYDLTSFNLELQPTEPRRGEPKA</sequence>
<evidence type="ECO:0000256" key="2">
    <source>
        <dbReference type="SAM" id="MobiDB-lite"/>
    </source>
</evidence>
<feature type="chain" id="PRO_5037161191" evidence="4">
    <location>
        <begin position="24"/>
        <end position="617"/>
    </location>
</feature>
<evidence type="ECO:0000256" key="1">
    <source>
        <dbReference type="SAM" id="Coils"/>
    </source>
</evidence>
<comment type="caution">
    <text evidence="5">The sequence shown here is derived from an EMBL/GenBank/DDBJ whole genome shotgun (WGS) entry which is preliminary data.</text>
</comment>
<dbReference type="EMBL" id="JAGQDD010000008">
    <property type="protein sequence ID" value="MBQ0931264.1"/>
    <property type="molecule type" value="Genomic_DNA"/>
</dbReference>
<keyword evidence="4" id="KW-0732">Signal</keyword>
<feature type="region of interest" description="Disordered" evidence="2">
    <location>
        <begin position="134"/>
        <end position="191"/>
    </location>
</feature>
<feature type="coiled-coil region" evidence="1">
    <location>
        <begin position="247"/>
        <end position="281"/>
    </location>
</feature>
<keyword evidence="1" id="KW-0175">Coiled coil</keyword>
<keyword evidence="3" id="KW-0812">Transmembrane</keyword>
<keyword evidence="3" id="KW-0472">Membrane</keyword>
<dbReference type="RefSeq" id="WP_210854252.1">
    <property type="nucleotide sequence ID" value="NZ_JAGQDD010000008.1"/>
</dbReference>
<feature type="transmembrane region" description="Helical" evidence="3">
    <location>
        <begin position="291"/>
        <end position="311"/>
    </location>
</feature>
<evidence type="ECO:0000256" key="3">
    <source>
        <dbReference type="SAM" id="Phobius"/>
    </source>
</evidence>
<accession>A0A941BLJ6</accession>